<reference evidence="2 3" key="1">
    <citation type="submission" date="2016-03" db="EMBL/GenBank/DDBJ databases">
        <title>Acetic acid bacteria sequencing.</title>
        <authorList>
            <person name="Brandt J."/>
            <person name="Jakob F."/>
            <person name="Vogel R.F."/>
        </authorList>
    </citation>
    <scope>NUCLEOTIDE SEQUENCE [LARGE SCALE GENOMIC DNA]</scope>
    <source>
        <strain evidence="2 3">TMW2.1084</strain>
        <plasmid evidence="3">pac1084_1</plasmid>
    </source>
</reference>
<geneLocation type="plasmid" evidence="3">
    <name>pac1084_1</name>
</geneLocation>
<protein>
    <recommendedName>
        <fullName evidence="4">Magnesium transporter MgtE intracellular domain-containing protein</fullName>
    </recommendedName>
</protein>
<sequence>MPPALDSIDDPTSQSLSERKRILDAAKQALQAKMRDFHLSSDALAKDQPPREMIDKDAAGRLVGIYQAMPPRQAAAIFDVMDTHILVGIASQMDTRHLSAIMANMSPDRVNLISQFLVGVRTFPSHSVSSSEKAFSKKGQMPQMAPLIPSRQ</sequence>
<evidence type="ECO:0000256" key="1">
    <source>
        <dbReference type="SAM" id="MobiDB-lite"/>
    </source>
</evidence>
<dbReference type="SUPFAM" id="SSF158791">
    <property type="entry name" value="MgtE N-terminal domain-like"/>
    <property type="match status" value="1"/>
</dbReference>
<name>A0A1U9LIR3_9PROT</name>
<evidence type="ECO:0000313" key="2">
    <source>
        <dbReference type="EMBL" id="AQT06343.1"/>
    </source>
</evidence>
<dbReference type="AlphaFoldDB" id="A0A1U9LIR3"/>
<dbReference type="KEGG" id="aper:A0U91_15100"/>
<dbReference type="Proteomes" id="UP000189055">
    <property type="component" value="Plasmid pAC1084_1"/>
</dbReference>
<gene>
    <name evidence="2" type="ORF">A0U91_15100</name>
</gene>
<feature type="region of interest" description="Disordered" evidence="1">
    <location>
        <begin position="129"/>
        <end position="152"/>
    </location>
</feature>
<keyword evidence="2" id="KW-0614">Plasmid</keyword>
<evidence type="ECO:0008006" key="4">
    <source>
        <dbReference type="Google" id="ProtNLM"/>
    </source>
</evidence>
<evidence type="ECO:0000313" key="3">
    <source>
        <dbReference type="Proteomes" id="UP000189055"/>
    </source>
</evidence>
<dbReference type="EMBL" id="CP014688">
    <property type="protein sequence ID" value="AQT06343.1"/>
    <property type="molecule type" value="Genomic_DNA"/>
</dbReference>
<proteinExistence type="predicted"/>
<accession>A0A1U9LIR3</accession>
<organism evidence="2 3">
    <name type="scientific">Acetobacter persici</name>
    <dbReference type="NCBI Taxonomy" id="1076596"/>
    <lineage>
        <taxon>Bacteria</taxon>
        <taxon>Pseudomonadati</taxon>
        <taxon>Pseudomonadota</taxon>
        <taxon>Alphaproteobacteria</taxon>
        <taxon>Acetobacterales</taxon>
        <taxon>Acetobacteraceae</taxon>
        <taxon>Acetobacter</taxon>
    </lineage>
</organism>